<protein>
    <submittedName>
        <fullName evidence="2">Uncharacterized protein</fullName>
    </submittedName>
</protein>
<feature type="transmembrane region" description="Helical" evidence="1">
    <location>
        <begin position="6"/>
        <end position="29"/>
    </location>
</feature>
<organism evidence="2">
    <name type="scientific">uncultured Caudovirales phage</name>
    <dbReference type="NCBI Taxonomy" id="2100421"/>
    <lineage>
        <taxon>Viruses</taxon>
        <taxon>Duplodnaviria</taxon>
        <taxon>Heunggongvirae</taxon>
        <taxon>Uroviricota</taxon>
        <taxon>Caudoviricetes</taxon>
        <taxon>Peduoviridae</taxon>
        <taxon>Maltschvirus</taxon>
        <taxon>Maltschvirus maltsch</taxon>
    </lineage>
</organism>
<accession>A0A6J7WCD5</accession>
<keyword evidence="1" id="KW-0472">Membrane</keyword>
<dbReference type="EMBL" id="LR798201">
    <property type="protein sequence ID" value="CAB5162439.1"/>
    <property type="molecule type" value="Genomic_DNA"/>
</dbReference>
<keyword evidence="1" id="KW-1133">Transmembrane helix</keyword>
<evidence type="ECO:0000313" key="2">
    <source>
        <dbReference type="EMBL" id="CAB5162439.1"/>
    </source>
</evidence>
<gene>
    <name evidence="2" type="ORF">UFOVP151_29</name>
</gene>
<sequence>MTNDLLFDFAILFGIGCVAALILIINDILMRDNK</sequence>
<reference evidence="2" key="1">
    <citation type="submission" date="2020-05" db="EMBL/GenBank/DDBJ databases">
        <authorList>
            <person name="Chiriac C."/>
            <person name="Salcher M."/>
            <person name="Ghai R."/>
            <person name="Kavagutti S V."/>
        </authorList>
    </citation>
    <scope>NUCLEOTIDE SEQUENCE</scope>
</reference>
<evidence type="ECO:0000256" key="1">
    <source>
        <dbReference type="SAM" id="Phobius"/>
    </source>
</evidence>
<proteinExistence type="predicted"/>
<keyword evidence="1" id="KW-0812">Transmembrane</keyword>
<name>A0A6J7WCD5_9CAUD</name>